<feature type="transmembrane region" description="Helical" evidence="1">
    <location>
        <begin position="79"/>
        <end position="97"/>
    </location>
</feature>
<keyword evidence="3" id="KW-1185">Reference proteome</keyword>
<gene>
    <name evidence="2" type="ORF">GCM10017643_34190</name>
</gene>
<evidence type="ECO:0000313" key="2">
    <source>
        <dbReference type="EMBL" id="GLK73302.1"/>
    </source>
</evidence>
<comment type="caution">
    <text evidence="2">The sequence shown here is derived from an EMBL/GenBank/DDBJ whole genome shotgun (WGS) entry which is preliminary data.</text>
</comment>
<proteinExistence type="predicted"/>
<feature type="transmembrane region" description="Helical" evidence="1">
    <location>
        <begin position="311"/>
        <end position="330"/>
    </location>
</feature>
<sequence>MISDRTVLIATERGVITPDQAERLRALEAELAPGTEAALPQPDDDERLRFITGFGDIFVTIGLALFLGALGYFSEALGAAGMWAAVGAASWLLAEFFTRVQRMALPSIVLLVVFCASVFMASSSGLGSTVPLIPSLLSLSEAPLTLALAGLATLAAAMVHYWRFRVPITIAAAAAALVAIVVGLVAAAVPGGIEAAINPVLLVCGLCVFVLAMRFDMSDPQRLTRRTDIAFWLHLLAAPLIVHPLIRGFVWPDGAPGGGSALPMLAVFAGLGVVAVLIDRRALLVSGLAYAGIAFASLMKVSGFAGSTTPLTIFVLGAFILLLSALWHPLRRAVLAVLPARFARRLPHPNVLPTTHIASS</sequence>
<reference evidence="2" key="1">
    <citation type="journal article" date="2014" name="Int. J. Syst. Evol. Microbiol.">
        <title>Complete genome sequence of Corynebacterium casei LMG S-19264T (=DSM 44701T), isolated from a smear-ripened cheese.</title>
        <authorList>
            <consortium name="US DOE Joint Genome Institute (JGI-PGF)"/>
            <person name="Walter F."/>
            <person name="Albersmeier A."/>
            <person name="Kalinowski J."/>
            <person name="Ruckert C."/>
        </authorList>
    </citation>
    <scope>NUCLEOTIDE SEQUENCE</scope>
    <source>
        <strain evidence="2">VKM B-2484</strain>
    </source>
</reference>
<keyword evidence="1" id="KW-1133">Transmembrane helix</keyword>
<feature type="transmembrane region" description="Helical" evidence="1">
    <location>
        <begin position="50"/>
        <end position="73"/>
    </location>
</feature>
<feature type="transmembrane region" description="Helical" evidence="1">
    <location>
        <begin position="168"/>
        <end position="189"/>
    </location>
</feature>
<feature type="transmembrane region" description="Helical" evidence="1">
    <location>
        <begin position="258"/>
        <end position="278"/>
    </location>
</feature>
<evidence type="ECO:0000256" key="1">
    <source>
        <dbReference type="SAM" id="Phobius"/>
    </source>
</evidence>
<reference evidence="2" key="2">
    <citation type="submission" date="2023-01" db="EMBL/GenBank/DDBJ databases">
        <authorList>
            <person name="Sun Q."/>
            <person name="Evtushenko L."/>
        </authorList>
    </citation>
    <scope>NUCLEOTIDE SEQUENCE</scope>
    <source>
        <strain evidence="2">VKM B-2484</strain>
    </source>
</reference>
<keyword evidence="1" id="KW-0812">Transmembrane</keyword>
<dbReference type="AlphaFoldDB" id="A0A9W6N0S2"/>
<keyword evidence="1" id="KW-0472">Membrane</keyword>
<organism evidence="2 3">
    <name type="scientific">Ancylobacter dichloromethanicus</name>
    <dbReference type="NCBI Taxonomy" id="518825"/>
    <lineage>
        <taxon>Bacteria</taxon>
        <taxon>Pseudomonadati</taxon>
        <taxon>Pseudomonadota</taxon>
        <taxon>Alphaproteobacteria</taxon>
        <taxon>Hyphomicrobiales</taxon>
        <taxon>Xanthobacteraceae</taxon>
        <taxon>Ancylobacter</taxon>
    </lineage>
</organism>
<feature type="transmembrane region" description="Helical" evidence="1">
    <location>
        <begin position="104"/>
        <end position="122"/>
    </location>
</feature>
<feature type="transmembrane region" description="Helical" evidence="1">
    <location>
        <begin position="195"/>
        <end position="217"/>
    </location>
</feature>
<name>A0A9W6N0S2_9HYPH</name>
<evidence type="ECO:0000313" key="3">
    <source>
        <dbReference type="Proteomes" id="UP001143370"/>
    </source>
</evidence>
<dbReference type="Proteomes" id="UP001143370">
    <property type="component" value="Unassembled WGS sequence"/>
</dbReference>
<accession>A0A9W6N0S2</accession>
<protein>
    <recommendedName>
        <fullName evidence="4">DUF2157 domain-containing protein</fullName>
    </recommendedName>
</protein>
<dbReference type="RefSeq" id="WP_246544641.1">
    <property type="nucleotide sequence ID" value="NZ_BSFJ01000025.1"/>
</dbReference>
<evidence type="ECO:0008006" key="4">
    <source>
        <dbReference type="Google" id="ProtNLM"/>
    </source>
</evidence>
<feature type="transmembrane region" description="Helical" evidence="1">
    <location>
        <begin position="283"/>
        <end position="305"/>
    </location>
</feature>
<dbReference type="EMBL" id="BSFJ01000025">
    <property type="protein sequence ID" value="GLK73302.1"/>
    <property type="molecule type" value="Genomic_DNA"/>
</dbReference>
<feature type="transmembrane region" description="Helical" evidence="1">
    <location>
        <begin position="142"/>
        <end position="161"/>
    </location>
</feature>
<feature type="transmembrane region" description="Helical" evidence="1">
    <location>
        <begin position="229"/>
        <end position="246"/>
    </location>
</feature>